<name>A0ABV6Q8P0_9FLAO</name>
<comment type="caution">
    <text evidence="1">The sequence shown here is derived from an EMBL/GenBank/DDBJ whole genome shotgun (WGS) entry which is preliminary data.</text>
</comment>
<dbReference type="EMBL" id="JBHLTQ010000001">
    <property type="protein sequence ID" value="MFC0603661.1"/>
    <property type="molecule type" value="Genomic_DNA"/>
</dbReference>
<proteinExistence type="predicted"/>
<dbReference type="RefSeq" id="WP_386059863.1">
    <property type="nucleotide sequence ID" value="NZ_JBHLTQ010000001.1"/>
</dbReference>
<evidence type="ECO:0000313" key="2">
    <source>
        <dbReference type="Proteomes" id="UP001589832"/>
    </source>
</evidence>
<organism evidence="1 2">
    <name type="scientific">Winogradskyella pulchriflava</name>
    <dbReference type="NCBI Taxonomy" id="1110688"/>
    <lineage>
        <taxon>Bacteria</taxon>
        <taxon>Pseudomonadati</taxon>
        <taxon>Bacteroidota</taxon>
        <taxon>Flavobacteriia</taxon>
        <taxon>Flavobacteriales</taxon>
        <taxon>Flavobacteriaceae</taxon>
        <taxon>Winogradskyella</taxon>
    </lineage>
</organism>
<protein>
    <submittedName>
        <fullName evidence="1">Uncharacterized protein</fullName>
    </submittedName>
</protein>
<dbReference type="Proteomes" id="UP001589832">
    <property type="component" value="Unassembled WGS sequence"/>
</dbReference>
<gene>
    <name evidence="1" type="ORF">ACFFGA_03780</name>
</gene>
<evidence type="ECO:0000313" key="1">
    <source>
        <dbReference type="EMBL" id="MFC0603661.1"/>
    </source>
</evidence>
<accession>A0ABV6Q8P0</accession>
<keyword evidence="2" id="KW-1185">Reference proteome</keyword>
<sequence length="80" mass="8965">MALIAAPTIIVSFDDSIDVTCFYGVTEEEENQNVKLVFEHTSLDSGGMFEDEANANLIGYRFKQYPKPHLNLISPPPDFI</sequence>
<reference evidence="1 2" key="1">
    <citation type="submission" date="2024-09" db="EMBL/GenBank/DDBJ databases">
        <authorList>
            <person name="Sun Q."/>
            <person name="Mori K."/>
        </authorList>
    </citation>
    <scope>NUCLEOTIDE SEQUENCE [LARGE SCALE GENOMIC DNA]</scope>
    <source>
        <strain evidence="1 2">NCAIM B.02481</strain>
    </source>
</reference>